<reference evidence="5" key="1">
    <citation type="submission" date="2023-01" db="EMBL/GenBank/DDBJ databases">
        <authorList>
            <person name="Van Ghelder C."/>
            <person name="Rancurel C."/>
        </authorList>
    </citation>
    <scope>NUCLEOTIDE SEQUENCE</scope>
    <source>
        <strain evidence="5">CNCM I-4278</strain>
    </source>
</reference>
<keyword evidence="1" id="KW-0596">Phosphopantetheine</keyword>
<dbReference type="Pfam" id="PF00501">
    <property type="entry name" value="AMP-binding"/>
    <property type="match status" value="1"/>
</dbReference>
<evidence type="ECO:0000256" key="3">
    <source>
        <dbReference type="ARBA" id="ARBA00022598"/>
    </source>
</evidence>
<dbReference type="InterPro" id="IPR000873">
    <property type="entry name" value="AMP-dep_synth/lig_dom"/>
</dbReference>
<dbReference type="Gene3D" id="3.30.300.30">
    <property type="match status" value="1"/>
</dbReference>
<keyword evidence="2" id="KW-0597">Phosphoprotein</keyword>
<dbReference type="Pfam" id="PF07993">
    <property type="entry name" value="NAD_binding_4"/>
    <property type="match status" value="1"/>
</dbReference>
<dbReference type="SUPFAM" id="SSF56801">
    <property type="entry name" value="Acetyl-CoA synthetase-like"/>
    <property type="match status" value="1"/>
</dbReference>
<dbReference type="GO" id="GO:0005829">
    <property type="term" value="C:cytosol"/>
    <property type="evidence" value="ECO:0007669"/>
    <property type="project" value="TreeGrafter"/>
</dbReference>
<accession>A0A9W4UN45</accession>
<feature type="domain" description="Carrier" evidence="4">
    <location>
        <begin position="416"/>
        <end position="492"/>
    </location>
</feature>
<proteinExistence type="predicted"/>
<dbReference type="InterPro" id="IPR013120">
    <property type="entry name" value="FAR_NAD-bd"/>
</dbReference>
<dbReference type="InterPro" id="IPR006162">
    <property type="entry name" value="Ppantetheine_attach_site"/>
</dbReference>
<dbReference type="Gene3D" id="3.30.559.30">
    <property type="entry name" value="Nonribosomal peptide synthetase, condensation domain"/>
    <property type="match status" value="1"/>
</dbReference>
<dbReference type="GO" id="GO:0031177">
    <property type="term" value="F:phosphopantetheine binding"/>
    <property type="evidence" value="ECO:0007669"/>
    <property type="project" value="TreeGrafter"/>
</dbReference>
<dbReference type="InterPro" id="IPR045851">
    <property type="entry name" value="AMP-bd_C_sf"/>
</dbReference>
<dbReference type="InterPro" id="IPR036736">
    <property type="entry name" value="ACP-like_sf"/>
</dbReference>
<dbReference type="InterPro" id="IPR023213">
    <property type="entry name" value="CAT-like_dom_sf"/>
</dbReference>
<dbReference type="InterPro" id="IPR001242">
    <property type="entry name" value="Condensation_dom"/>
</dbReference>
<dbReference type="Gene3D" id="3.30.559.10">
    <property type="entry name" value="Chloramphenicol acetyltransferase-like domain"/>
    <property type="match status" value="1"/>
</dbReference>
<dbReference type="GO" id="GO:0044550">
    <property type="term" value="P:secondary metabolite biosynthetic process"/>
    <property type="evidence" value="ECO:0007669"/>
    <property type="project" value="TreeGrafter"/>
</dbReference>
<dbReference type="Pfam" id="PF00668">
    <property type="entry name" value="Condensation"/>
    <property type="match status" value="1"/>
</dbReference>
<protein>
    <recommendedName>
        <fullName evidence="4">Carrier domain-containing protein</fullName>
    </recommendedName>
</protein>
<name>A0A9W4UN45_9PLEO</name>
<keyword evidence="3" id="KW-0436">Ligase</keyword>
<dbReference type="GO" id="GO:0043041">
    <property type="term" value="P:amino acid activation for nonribosomal peptide biosynthetic process"/>
    <property type="evidence" value="ECO:0007669"/>
    <property type="project" value="TreeGrafter"/>
</dbReference>
<dbReference type="PANTHER" id="PTHR45527">
    <property type="entry name" value="NONRIBOSOMAL PEPTIDE SYNTHETASE"/>
    <property type="match status" value="1"/>
</dbReference>
<keyword evidence="6" id="KW-1185">Reference proteome</keyword>
<evidence type="ECO:0000256" key="2">
    <source>
        <dbReference type="ARBA" id="ARBA00022553"/>
    </source>
</evidence>
<dbReference type="Gene3D" id="3.40.50.720">
    <property type="entry name" value="NAD(P)-binding Rossmann-like Domain"/>
    <property type="match status" value="2"/>
</dbReference>
<comment type="caution">
    <text evidence="5">The sequence shown here is derived from an EMBL/GenBank/DDBJ whole genome shotgun (WGS) entry which is preliminary data.</text>
</comment>
<dbReference type="SUPFAM" id="SSF52777">
    <property type="entry name" value="CoA-dependent acyltransferases"/>
    <property type="match status" value="1"/>
</dbReference>
<dbReference type="Gene3D" id="1.10.1200.10">
    <property type="entry name" value="ACP-like"/>
    <property type="match status" value="1"/>
</dbReference>
<dbReference type="Pfam" id="PF00550">
    <property type="entry name" value="PP-binding"/>
    <property type="match status" value="1"/>
</dbReference>
<dbReference type="Gene3D" id="2.30.38.10">
    <property type="entry name" value="Luciferase, Domain 3"/>
    <property type="match status" value="1"/>
</dbReference>
<dbReference type="AlphaFoldDB" id="A0A9W4UN45"/>
<evidence type="ECO:0000313" key="6">
    <source>
        <dbReference type="Proteomes" id="UP001152607"/>
    </source>
</evidence>
<dbReference type="InterPro" id="IPR036291">
    <property type="entry name" value="NAD(P)-bd_dom_sf"/>
</dbReference>
<dbReference type="PROSITE" id="PS00012">
    <property type="entry name" value="PHOSPHOPANTETHEINE"/>
    <property type="match status" value="1"/>
</dbReference>
<gene>
    <name evidence="5" type="ORF">PDIGIT_LOCUS11019</name>
</gene>
<dbReference type="InterPro" id="IPR009081">
    <property type="entry name" value="PP-bd_ACP"/>
</dbReference>
<dbReference type="SUPFAM" id="SSF51735">
    <property type="entry name" value="NAD(P)-binding Rossmann-fold domains"/>
    <property type="match status" value="1"/>
</dbReference>
<dbReference type="PANTHER" id="PTHR45527:SF1">
    <property type="entry name" value="FATTY ACID SYNTHASE"/>
    <property type="match status" value="1"/>
</dbReference>
<dbReference type="Proteomes" id="UP001152607">
    <property type="component" value="Unassembled WGS sequence"/>
</dbReference>
<evidence type="ECO:0000256" key="1">
    <source>
        <dbReference type="ARBA" id="ARBA00022450"/>
    </source>
</evidence>
<evidence type="ECO:0000259" key="4">
    <source>
        <dbReference type="PROSITE" id="PS50075"/>
    </source>
</evidence>
<organism evidence="5 6">
    <name type="scientific">Periconia digitata</name>
    <dbReference type="NCBI Taxonomy" id="1303443"/>
    <lineage>
        <taxon>Eukaryota</taxon>
        <taxon>Fungi</taxon>
        <taxon>Dikarya</taxon>
        <taxon>Ascomycota</taxon>
        <taxon>Pezizomycotina</taxon>
        <taxon>Dothideomycetes</taxon>
        <taxon>Pleosporomycetidae</taxon>
        <taxon>Pleosporales</taxon>
        <taxon>Massarineae</taxon>
        <taxon>Periconiaceae</taxon>
        <taxon>Periconia</taxon>
    </lineage>
</organism>
<dbReference type="SUPFAM" id="SSF47336">
    <property type="entry name" value="ACP-like"/>
    <property type="match status" value="1"/>
</dbReference>
<evidence type="ECO:0000313" key="5">
    <source>
        <dbReference type="EMBL" id="CAI6337901.1"/>
    </source>
</evidence>
<dbReference type="GO" id="GO:0016874">
    <property type="term" value="F:ligase activity"/>
    <property type="evidence" value="ECO:0007669"/>
    <property type="project" value="UniProtKB-KW"/>
</dbReference>
<sequence length="783" mass="86926">MSRAQHTWYHSRISDETESLKAFNQIQKHVYDLEKGRSIIFELYSLSEVRHFLLIGYHHIILDGLSLQIILREVAEIYNGNLPSDPKAQYSQLAVQEQKLQTDDIAFWKSELSNPPETLPLFPFSKRTVCISKDEAKAFRKACMNLGATGLHFHLAILQILLMCLSETNDTGLRLVNAYGPSEATVACCMGDVDYHDPDLRDANAMILVGPALPNYEVVVVSRNLEPLPLGRAGELRIAGSGVRPGYLDMEDETTYRFPMTQGLWRDHDSAMSSQLVFRTGDKARMDENGNVAILGRLDEGSQVKIRGQRVELNEISNAIIQSSLGTVERCVVVLRKDEDQILVAFVVLASGATNIDAAALQEILASVPLPTYMRLTLLLQLDWIPITSSGKADLRKLQAYKLPESTTGPRREALSSTEQAVKLIWEDTIGRTSRAISLTRSSDFFLSGGDSIRLLKVLEILRRDMNPALTLRELIENSTVGGMSALFDSPDTNRQSEIDWEAETSLPELSTAISPSHGPLITKSEGLTVLLTGATGFPGRSLLDKILQSPQISAVHCVAVRATHKLNDLEDHPKMHTHRGALVAPLLGLSSNEFTQLSETVDVIIHNGATVSFHQSYRSLAPANVILENANVALGIPIDIYRPTSITGPGAPSLDVMENVYRYSKQMHLAPKFENLDGWFDFVAVGYVAERVMERVLAPSTEGLRFKHLCGTQKITVRGLKDFIAKEEGTTIEEVGMVVWVENARRNGMDEALSEWLIQDLRRSEKQLLPWIKNGTLGGRER</sequence>
<dbReference type="PROSITE" id="PS50075">
    <property type="entry name" value="CARRIER"/>
    <property type="match status" value="1"/>
</dbReference>
<dbReference type="EMBL" id="CAOQHR010000007">
    <property type="protein sequence ID" value="CAI6337901.1"/>
    <property type="molecule type" value="Genomic_DNA"/>
</dbReference>
<dbReference type="OrthoDB" id="329835at2759"/>